<dbReference type="STRING" id="1618350.UR67_C0002G0036"/>
<evidence type="ECO:0000313" key="5">
    <source>
        <dbReference type="Proteomes" id="UP000034581"/>
    </source>
</evidence>
<dbReference type="InterPro" id="IPR015590">
    <property type="entry name" value="Aldehyde_DH_dom"/>
</dbReference>
<comment type="similarity">
    <text evidence="1">Belongs to the aldehyde dehydrogenase family.</text>
</comment>
<protein>
    <submittedName>
        <fullName evidence="4">Aldehyde Dehydrogenase</fullName>
    </submittedName>
</protein>
<dbReference type="Gene3D" id="3.40.309.10">
    <property type="entry name" value="Aldehyde Dehydrogenase, Chain A, domain 2"/>
    <property type="match status" value="1"/>
</dbReference>
<accession>A0A0G0C1G5</accession>
<proteinExistence type="inferred from homology"/>
<dbReference type="Proteomes" id="UP000034581">
    <property type="component" value="Unassembled WGS sequence"/>
</dbReference>
<dbReference type="FunFam" id="3.40.605.10:FF:000007">
    <property type="entry name" value="NAD/NADP-dependent betaine aldehyde dehydrogenase"/>
    <property type="match status" value="1"/>
</dbReference>
<name>A0A0G0C1G5_UNCC3</name>
<feature type="domain" description="Aldehyde dehydrogenase" evidence="3">
    <location>
        <begin position="30"/>
        <end position="491"/>
    </location>
</feature>
<reference evidence="4 5" key="1">
    <citation type="journal article" date="2015" name="Nature">
        <title>rRNA introns, odd ribosomes, and small enigmatic genomes across a large radiation of phyla.</title>
        <authorList>
            <person name="Brown C.T."/>
            <person name="Hug L.A."/>
            <person name="Thomas B.C."/>
            <person name="Sharon I."/>
            <person name="Castelle C.J."/>
            <person name="Singh A."/>
            <person name="Wilkins M.J."/>
            <person name="Williams K.H."/>
            <person name="Banfield J.F."/>
        </authorList>
    </citation>
    <scope>NUCLEOTIDE SEQUENCE [LARGE SCALE GENOMIC DNA]</scope>
</reference>
<gene>
    <name evidence="4" type="ORF">UR67_C0002G0036</name>
</gene>
<dbReference type="SUPFAM" id="SSF53720">
    <property type="entry name" value="ALDH-like"/>
    <property type="match status" value="1"/>
</dbReference>
<evidence type="ECO:0000259" key="3">
    <source>
        <dbReference type="Pfam" id="PF00171"/>
    </source>
</evidence>
<dbReference type="AlphaFoldDB" id="A0A0G0C1G5"/>
<dbReference type="PANTHER" id="PTHR42991">
    <property type="entry name" value="ALDEHYDE DEHYDROGENASE"/>
    <property type="match status" value="1"/>
</dbReference>
<dbReference type="InterPro" id="IPR016161">
    <property type="entry name" value="Ald_DH/histidinol_DH"/>
</dbReference>
<dbReference type="GO" id="GO:0008911">
    <property type="term" value="F:lactaldehyde dehydrogenase (NAD+) activity"/>
    <property type="evidence" value="ECO:0007669"/>
    <property type="project" value="TreeGrafter"/>
</dbReference>
<dbReference type="Pfam" id="PF00171">
    <property type="entry name" value="Aldedh"/>
    <property type="match status" value="1"/>
</dbReference>
<dbReference type="InterPro" id="IPR016162">
    <property type="entry name" value="Ald_DH_N"/>
</dbReference>
<evidence type="ECO:0000256" key="2">
    <source>
        <dbReference type="ARBA" id="ARBA00023002"/>
    </source>
</evidence>
<dbReference type="Gene3D" id="3.40.605.10">
    <property type="entry name" value="Aldehyde Dehydrogenase, Chain A, domain 1"/>
    <property type="match status" value="1"/>
</dbReference>
<dbReference type="EMBL" id="LBQB01000002">
    <property type="protein sequence ID" value="KKP69916.1"/>
    <property type="molecule type" value="Genomic_DNA"/>
</dbReference>
<keyword evidence="2" id="KW-0560">Oxidoreductase</keyword>
<dbReference type="InterPro" id="IPR051020">
    <property type="entry name" value="ALDH-related_metabolic_enz"/>
</dbReference>
<comment type="caution">
    <text evidence="4">The sequence shown here is derived from an EMBL/GenBank/DDBJ whole genome shotgun (WGS) entry which is preliminary data.</text>
</comment>
<dbReference type="InterPro" id="IPR016163">
    <property type="entry name" value="Ald_DH_C"/>
</dbReference>
<dbReference type="PANTHER" id="PTHR42991:SF1">
    <property type="entry name" value="ALDEHYDE DEHYDROGENASE"/>
    <property type="match status" value="1"/>
</dbReference>
<evidence type="ECO:0000256" key="1">
    <source>
        <dbReference type="ARBA" id="ARBA00009986"/>
    </source>
</evidence>
<evidence type="ECO:0000313" key="4">
    <source>
        <dbReference type="EMBL" id="KKP69916.1"/>
    </source>
</evidence>
<sequence length="498" mass="53796">MSVKDAIFAGMTMGEKNGIPSYRMFIGGQWVESTNGETFEVVCPESREVVSYIAKATIDNASKAMEAAYLARKEMEYLSPVKRSEILRKAALLFQAHQDEVIKRVVLETGKPISEAHHEIAAAIKRLEYAAEEAKSIKGESIPGGTISDAGVKQTALLTRKPLGIILGITPFNYPCFIPMSKIAPALAAGNTIVIKPASSNPSPVLYLAKFLQEAGLPDGAINVVTGEGAELGDYLSTHPKVNMISFTGSSKVGNRIARLAGKVQLHLELGGKCPGIVSQKADLDLAAKECVKGGLKFSGQRCDSLSRFLIEEKVYDKFVEKVLLEVKKWKIGEIFDEETQIGPLINESALMKVLDLIDDAVAKGAKVSLGKEIAKDSLLMSPVVLTDVTTKMRIAWEETFGPALSLIKVKNFEEAISIANMSEYGLDSSVFTQDIDEAMYAANHLESGTVQINAAPAHGLGNFPFGGDEESGMGREGIGYSVYDMTKVHSIVFNPKK</sequence>
<organism evidence="4 5">
    <name type="scientific">candidate division CPR3 bacterium GW2011_GWF2_35_18</name>
    <dbReference type="NCBI Taxonomy" id="1618350"/>
    <lineage>
        <taxon>Bacteria</taxon>
        <taxon>Bacteria division CPR3</taxon>
    </lineage>
</organism>